<evidence type="ECO:0000313" key="2">
    <source>
        <dbReference type="EMBL" id="GEP94234.1"/>
    </source>
</evidence>
<dbReference type="Pfam" id="PF00754">
    <property type="entry name" value="F5_F8_type_C"/>
    <property type="match status" value="1"/>
</dbReference>
<reference evidence="2 3" key="1">
    <citation type="submission" date="2019-07" db="EMBL/GenBank/DDBJ databases">
        <title>Whole genome shotgun sequence of Chitinophaga cymbidii NBRC 109752.</title>
        <authorList>
            <person name="Hosoyama A."/>
            <person name="Uohara A."/>
            <person name="Ohji S."/>
            <person name="Ichikawa N."/>
        </authorList>
    </citation>
    <scope>NUCLEOTIDE SEQUENCE [LARGE SCALE GENOMIC DNA]</scope>
    <source>
        <strain evidence="2 3">NBRC 109752</strain>
    </source>
</reference>
<dbReference type="EMBL" id="BKAU01000001">
    <property type="protein sequence ID" value="GEP94234.1"/>
    <property type="molecule type" value="Genomic_DNA"/>
</dbReference>
<proteinExistence type="predicted"/>
<dbReference type="RefSeq" id="WP_146857718.1">
    <property type="nucleotide sequence ID" value="NZ_BKAU01000001.1"/>
</dbReference>
<gene>
    <name evidence="2" type="ORF">CCY01nite_04940</name>
</gene>
<evidence type="ECO:0000259" key="1">
    <source>
        <dbReference type="Pfam" id="PF00754"/>
    </source>
</evidence>
<feature type="domain" description="F5/8 type C" evidence="1">
    <location>
        <begin position="65"/>
        <end position="180"/>
    </location>
</feature>
<dbReference type="InterPro" id="IPR008979">
    <property type="entry name" value="Galactose-bd-like_sf"/>
</dbReference>
<name>A0A512RF15_9BACT</name>
<protein>
    <recommendedName>
        <fullName evidence="1">F5/8 type C domain-containing protein</fullName>
    </recommendedName>
</protein>
<organism evidence="2 3">
    <name type="scientific">Chitinophaga cymbidii</name>
    <dbReference type="NCBI Taxonomy" id="1096750"/>
    <lineage>
        <taxon>Bacteria</taxon>
        <taxon>Pseudomonadati</taxon>
        <taxon>Bacteroidota</taxon>
        <taxon>Chitinophagia</taxon>
        <taxon>Chitinophagales</taxon>
        <taxon>Chitinophagaceae</taxon>
        <taxon>Chitinophaga</taxon>
    </lineage>
</organism>
<accession>A0A512RF15</accession>
<comment type="caution">
    <text evidence="2">The sequence shown here is derived from an EMBL/GenBank/DDBJ whole genome shotgun (WGS) entry which is preliminary data.</text>
</comment>
<dbReference type="Gene3D" id="2.60.120.260">
    <property type="entry name" value="Galactose-binding domain-like"/>
    <property type="match status" value="1"/>
</dbReference>
<dbReference type="SUPFAM" id="SSF49785">
    <property type="entry name" value="Galactose-binding domain-like"/>
    <property type="match status" value="1"/>
</dbReference>
<evidence type="ECO:0000313" key="3">
    <source>
        <dbReference type="Proteomes" id="UP000321436"/>
    </source>
</evidence>
<sequence>MKIYKSARIKAVFLLTLMVAIFMGCSKKKERVYELLPPDPEMDKDLTELAIKMSVNIENRDGADAGEGSKKLIDGNIDTKFLIFSYAPDFYVELEYDIAQRLDAYTITSANDAPDRDPKNWTIVGSNDRTQWTELDSQVDQAFPERKQTRRFEFENGDTYKYYRINILALGGANSALCQIAEWRVIRRPQN</sequence>
<dbReference type="AlphaFoldDB" id="A0A512RF15"/>
<dbReference type="InterPro" id="IPR000421">
    <property type="entry name" value="FA58C"/>
</dbReference>
<keyword evidence="3" id="KW-1185">Reference proteome</keyword>
<dbReference type="Proteomes" id="UP000321436">
    <property type="component" value="Unassembled WGS sequence"/>
</dbReference>
<dbReference type="PROSITE" id="PS51257">
    <property type="entry name" value="PROKAR_LIPOPROTEIN"/>
    <property type="match status" value="1"/>
</dbReference>
<dbReference type="OrthoDB" id="792783at2"/>